<reference evidence="1 2" key="1">
    <citation type="submission" date="2019-12" db="EMBL/GenBank/DDBJ databases">
        <title>Genomic-based taxomic classification of the family Erythrobacteraceae.</title>
        <authorList>
            <person name="Xu L."/>
        </authorList>
    </citation>
    <scope>NUCLEOTIDE SEQUENCE [LARGE SCALE GENOMIC DNA]</scope>
    <source>
        <strain evidence="1 2">H32</strain>
    </source>
</reference>
<proteinExistence type="predicted"/>
<accession>A0ABW9UWZ9</accession>
<evidence type="ECO:0000313" key="2">
    <source>
        <dbReference type="Proteomes" id="UP000444401"/>
    </source>
</evidence>
<dbReference type="RefSeq" id="WP_160733109.1">
    <property type="nucleotide sequence ID" value="NZ_WTYO01000002.1"/>
</dbReference>
<evidence type="ECO:0000313" key="1">
    <source>
        <dbReference type="EMBL" id="MXO68481.1"/>
    </source>
</evidence>
<name>A0ABW9UWZ9_9SPHN</name>
<protein>
    <submittedName>
        <fullName evidence="1">Uncharacterized protein</fullName>
    </submittedName>
</protein>
<organism evidence="1 2">
    <name type="scientific">Pelagerythrobacter marinus</name>
    <dbReference type="NCBI Taxonomy" id="538382"/>
    <lineage>
        <taxon>Bacteria</taxon>
        <taxon>Pseudomonadati</taxon>
        <taxon>Pseudomonadota</taxon>
        <taxon>Alphaproteobacteria</taxon>
        <taxon>Sphingomonadales</taxon>
        <taxon>Erythrobacteraceae</taxon>
        <taxon>Pelagerythrobacter</taxon>
    </lineage>
</organism>
<gene>
    <name evidence="1" type="ORF">GRI72_06540</name>
</gene>
<comment type="caution">
    <text evidence="1">The sequence shown here is derived from an EMBL/GenBank/DDBJ whole genome shotgun (WGS) entry which is preliminary data.</text>
</comment>
<dbReference type="Proteomes" id="UP000444401">
    <property type="component" value="Unassembled WGS sequence"/>
</dbReference>
<sequence length="62" mass="7141">MFDRGLIGLSDDLDILISRQVNDRPSVEAIINKSGKALARDRLAMRPHPAFLGWHREHCFKR</sequence>
<keyword evidence="2" id="KW-1185">Reference proteome</keyword>
<dbReference type="EMBL" id="WTYO01000002">
    <property type="protein sequence ID" value="MXO68481.1"/>
    <property type="molecule type" value="Genomic_DNA"/>
</dbReference>